<reference evidence="3" key="3">
    <citation type="submission" date="2025-04" db="UniProtKB">
        <authorList>
            <consortium name="RefSeq"/>
        </authorList>
    </citation>
    <scope>IDENTIFICATION</scope>
    <source>
        <strain evidence="3">CBS 781.70</strain>
    </source>
</reference>
<keyword evidence="2" id="KW-1185">Reference proteome</keyword>
<dbReference type="Proteomes" id="UP000504638">
    <property type="component" value="Unplaced"/>
</dbReference>
<dbReference type="AlphaFoldDB" id="A0A6G1FUV9"/>
<reference evidence="1 3" key="1">
    <citation type="submission" date="2020-01" db="EMBL/GenBank/DDBJ databases">
        <authorList>
            <consortium name="DOE Joint Genome Institute"/>
            <person name="Haridas S."/>
            <person name="Albert R."/>
            <person name="Binder M."/>
            <person name="Bloem J."/>
            <person name="Labutti K."/>
            <person name="Salamov A."/>
            <person name="Andreopoulos B."/>
            <person name="Baker S.E."/>
            <person name="Barry K."/>
            <person name="Bills G."/>
            <person name="Bluhm B.H."/>
            <person name="Cannon C."/>
            <person name="Castanera R."/>
            <person name="Culley D.E."/>
            <person name="Daum C."/>
            <person name="Ezra D."/>
            <person name="Gonzalez J.B."/>
            <person name="Henrissat B."/>
            <person name="Kuo A."/>
            <person name="Liang C."/>
            <person name="Lipzen A."/>
            <person name="Lutzoni F."/>
            <person name="Magnuson J."/>
            <person name="Mondo S."/>
            <person name="Nolan M."/>
            <person name="Ohm R."/>
            <person name="Pangilinan J."/>
            <person name="Park H.-J."/>
            <person name="Ramirez L."/>
            <person name="Alfaro M."/>
            <person name="Sun H."/>
            <person name="Tritt A."/>
            <person name="Yoshinaga Y."/>
            <person name="Zwiers L.-H."/>
            <person name="Turgeon B.G."/>
            <person name="Goodwin S.B."/>
            <person name="Spatafora J.W."/>
            <person name="Crous P.W."/>
            <person name="Grigoriev I.V."/>
        </authorList>
    </citation>
    <scope>NUCLEOTIDE SEQUENCE</scope>
    <source>
        <strain evidence="1 3">CBS 781.70</strain>
    </source>
</reference>
<evidence type="ECO:0000313" key="1">
    <source>
        <dbReference type="EMBL" id="KAF1809543.1"/>
    </source>
</evidence>
<gene>
    <name evidence="1 3" type="ORF">P152DRAFT_159942</name>
</gene>
<protein>
    <submittedName>
        <fullName evidence="1 3">Uncharacterized protein</fullName>
    </submittedName>
</protein>
<organism evidence="1">
    <name type="scientific">Eremomyces bilateralis CBS 781.70</name>
    <dbReference type="NCBI Taxonomy" id="1392243"/>
    <lineage>
        <taxon>Eukaryota</taxon>
        <taxon>Fungi</taxon>
        <taxon>Dikarya</taxon>
        <taxon>Ascomycota</taxon>
        <taxon>Pezizomycotina</taxon>
        <taxon>Dothideomycetes</taxon>
        <taxon>Dothideomycetes incertae sedis</taxon>
        <taxon>Eremomycetales</taxon>
        <taxon>Eremomycetaceae</taxon>
        <taxon>Eremomyces</taxon>
    </lineage>
</organism>
<evidence type="ECO:0000313" key="3">
    <source>
        <dbReference type="RefSeq" id="XP_033531174.1"/>
    </source>
</evidence>
<accession>A0A6G1FUV9</accession>
<evidence type="ECO:0000313" key="2">
    <source>
        <dbReference type="Proteomes" id="UP000504638"/>
    </source>
</evidence>
<dbReference type="OrthoDB" id="6105938at2759"/>
<dbReference type="RefSeq" id="XP_033531174.1">
    <property type="nucleotide sequence ID" value="XM_033674004.1"/>
</dbReference>
<dbReference type="GeneID" id="54414574"/>
<name>A0A6G1FUV9_9PEZI</name>
<reference evidence="3" key="2">
    <citation type="submission" date="2020-04" db="EMBL/GenBank/DDBJ databases">
        <authorList>
            <consortium name="NCBI Genome Project"/>
        </authorList>
    </citation>
    <scope>NUCLEOTIDE SEQUENCE</scope>
    <source>
        <strain evidence="3">CBS 781.70</strain>
    </source>
</reference>
<dbReference type="EMBL" id="ML975172">
    <property type="protein sequence ID" value="KAF1809543.1"/>
    <property type="molecule type" value="Genomic_DNA"/>
</dbReference>
<sequence>MIIHLESGPCESKIDIYNLNETAATWFQWKAYVDEEYQDVLLHHREVQSEYSEEVYPFWCPECDTGFTKLSGLFQYVCSKACNQDLYEDKMGKLIRWLEKEHSASGRE</sequence>
<proteinExistence type="predicted"/>